<reference evidence="3 5" key="2">
    <citation type="submission" date="2018-08" db="EMBL/GenBank/DDBJ databases">
        <title>Bacillus clarus sp. nov. strain PS00077A.</title>
        <authorList>
            <person name="Mendez Acevedo M."/>
            <person name="Carroll L."/>
            <person name="Mukherjee M."/>
            <person name="Wiedmann M."/>
            <person name="Kovac J."/>
        </authorList>
    </citation>
    <scope>NUCLEOTIDE SEQUENCE [LARGE SCALE GENOMIC DNA]</scope>
    <source>
        <strain evidence="3 5">PS00077A</strain>
    </source>
</reference>
<dbReference type="Gene3D" id="3.40.1580.10">
    <property type="entry name" value="SMI1/KNR4-like"/>
    <property type="match status" value="1"/>
</dbReference>
<dbReference type="EMBL" id="QVOD01000006">
    <property type="protein sequence ID" value="RFT67556.1"/>
    <property type="molecule type" value="Genomic_DNA"/>
</dbReference>
<keyword evidence="5" id="KW-1185">Reference proteome</keyword>
<sequence length="142" mass="15785">MNILEKLNEAFTLEAQESPASKEAIQELQKFSSIDVPLDYLEVIQHSTNAEINVQNELYIRIWSPTDCIEMNEAHDIQKYIPNSLAIGDDEGGKALLYVDGKEGFGLYTVDFGDLDIEEIIKIAPSLKALLIDGVGVEELLS</sequence>
<comment type="caution">
    <text evidence="2">The sequence shown here is derived from an EMBL/GenBank/DDBJ whole genome shotgun (WGS) entry which is preliminary data.</text>
</comment>
<organism evidence="2 4">
    <name type="scientific">Bacillus clarus</name>
    <dbReference type="NCBI Taxonomy" id="2338372"/>
    <lineage>
        <taxon>Bacteria</taxon>
        <taxon>Bacillati</taxon>
        <taxon>Bacillota</taxon>
        <taxon>Bacilli</taxon>
        <taxon>Bacillales</taxon>
        <taxon>Bacillaceae</taxon>
        <taxon>Bacillus</taxon>
        <taxon>Bacillus cereus group</taxon>
    </lineage>
</organism>
<accession>A0A090YVM5</accession>
<evidence type="ECO:0000313" key="3">
    <source>
        <dbReference type="EMBL" id="RFT67556.1"/>
    </source>
</evidence>
<dbReference type="Pfam" id="PF09346">
    <property type="entry name" value="SMI1_KNR4"/>
    <property type="match status" value="1"/>
</dbReference>
<dbReference type="EMBL" id="JMQC01000008">
    <property type="protein sequence ID" value="KFN02460.1"/>
    <property type="molecule type" value="Genomic_DNA"/>
</dbReference>
<dbReference type="AlphaFoldDB" id="A0A090YVM5"/>
<dbReference type="InterPro" id="IPR018958">
    <property type="entry name" value="Knr4/Smi1-like_dom"/>
</dbReference>
<evidence type="ECO:0000313" key="5">
    <source>
        <dbReference type="Proteomes" id="UP000264294"/>
    </source>
</evidence>
<dbReference type="SUPFAM" id="SSF160631">
    <property type="entry name" value="SMI1/KNR4-like"/>
    <property type="match status" value="1"/>
</dbReference>
<protein>
    <submittedName>
        <fullName evidence="2">SMI1 / KNR4 family protein</fullName>
    </submittedName>
    <submittedName>
        <fullName evidence="3">SMI1/KNR4 family protein</fullName>
    </submittedName>
</protein>
<name>A0A090YVM5_9BACI</name>
<evidence type="ECO:0000259" key="1">
    <source>
        <dbReference type="Pfam" id="PF09346"/>
    </source>
</evidence>
<evidence type="ECO:0000313" key="4">
    <source>
        <dbReference type="Proteomes" id="UP000029389"/>
    </source>
</evidence>
<evidence type="ECO:0000313" key="2">
    <source>
        <dbReference type="EMBL" id="KFN02460.1"/>
    </source>
</evidence>
<dbReference type="Proteomes" id="UP000264294">
    <property type="component" value="Unassembled WGS sequence"/>
</dbReference>
<reference evidence="2 4" key="1">
    <citation type="submission" date="2014-04" db="EMBL/GenBank/DDBJ databases">
        <authorList>
            <person name="Bishop-Lilly K.A."/>
            <person name="Broomall S.M."/>
            <person name="Chain P.S."/>
            <person name="Chertkov O."/>
            <person name="Coyne S.R."/>
            <person name="Daligault H.E."/>
            <person name="Davenport K.W."/>
            <person name="Erkkila T."/>
            <person name="Frey K.G."/>
            <person name="Gibbons H.S."/>
            <person name="Gu W."/>
            <person name="Jaissle J."/>
            <person name="Johnson S.L."/>
            <person name="Koroleva G.I."/>
            <person name="Ladner J.T."/>
            <person name="Lo C.-C."/>
            <person name="Minogue T.D."/>
            <person name="Munk C."/>
            <person name="Palacios G.F."/>
            <person name="Redden C.L."/>
            <person name="Rosenzweig C.N."/>
            <person name="Scholz M.B."/>
            <person name="Teshima H."/>
            <person name="Xu Y."/>
        </authorList>
    </citation>
    <scope>NUCLEOTIDE SEQUENCE [LARGE SCALE GENOMIC DNA]</scope>
    <source>
        <strain evidence="2 4">BHP</strain>
    </source>
</reference>
<feature type="domain" description="Knr4/Smi1-like" evidence="1">
    <location>
        <begin position="19"/>
        <end position="131"/>
    </location>
</feature>
<proteinExistence type="predicted"/>
<dbReference type="Proteomes" id="UP000029389">
    <property type="component" value="Unassembled WGS sequence"/>
</dbReference>
<dbReference type="RefSeq" id="WP_042983608.1">
    <property type="nucleotide sequence ID" value="NZ_JMQC01000008.1"/>
</dbReference>
<gene>
    <name evidence="3" type="ORF">D0U04_07175</name>
    <name evidence="2" type="ORF">DJ93_4773</name>
</gene>
<dbReference type="InterPro" id="IPR037883">
    <property type="entry name" value="Knr4/Smi1-like_sf"/>
</dbReference>
<dbReference type="PATRIC" id="fig|1405.8.peg.4913"/>